<dbReference type="Proteomes" id="UP000006727">
    <property type="component" value="Chromosome 16"/>
</dbReference>
<protein>
    <submittedName>
        <fullName evidence="2 3">Uncharacterized protein</fullName>
    </submittedName>
</protein>
<evidence type="ECO:0000256" key="1">
    <source>
        <dbReference type="SAM" id="Phobius"/>
    </source>
</evidence>
<keyword evidence="1" id="KW-1133">Transmembrane helix</keyword>
<reference evidence="3" key="3">
    <citation type="submission" date="2020-12" db="UniProtKB">
        <authorList>
            <consortium name="EnsemblPlants"/>
        </authorList>
    </citation>
    <scope>IDENTIFICATION</scope>
</reference>
<feature type="transmembrane region" description="Helical" evidence="1">
    <location>
        <begin position="12"/>
        <end position="28"/>
    </location>
</feature>
<keyword evidence="1" id="KW-0472">Membrane</keyword>
<organism evidence="2">
    <name type="scientific">Physcomitrium patens</name>
    <name type="common">Spreading-leaved earth moss</name>
    <name type="synonym">Physcomitrella patens</name>
    <dbReference type="NCBI Taxonomy" id="3218"/>
    <lineage>
        <taxon>Eukaryota</taxon>
        <taxon>Viridiplantae</taxon>
        <taxon>Streptophyta</taxon>
        <taxon>Embryophyta</taxon>
        <taxon>Bryophyta</taxon>
        <taxon>Bryophytina</taxon>
        <taxon>Bryopsida</taxon>
        <taxon>Funariidae</taxon>
        <taxon>Funariales</taxon>
        <taxon>Funariaceae</taxon>
        <taxon>Physcomitrium</taxon>
    </lineage>
</organism>
<evidence type="ECO:0000313" key="2">
    <source>
        <dbReference type="EMBL" id="PNR37648.1"/>
    </source>
</evidence>
<reference evidence="2 4" key="2">
    <citation type="journal article" date="2018" name="Plant J.">
        <title>The Physcomitrella patens chromosome-scale assembly reveals moss genome structure and evolution.</title>
        <authorList>
            <person name="Lang D."/>
            <person name="Ullrich K.K."/>
            <person name="Murat F."/>
            <person name="Fuchs J."/>
            <person name="Jenkins J."/>
            <person name="Haas F.B."/>
            <person name="Piednoel M."/>
            <person name="Gundlach H."/>
            <person name="Van Bel M."/>
            <person name="Meyberg R."/>
            <person name="Vives C."/>
            <person name="Morata J."/>
            <person name="Symeonidi A."/>
            <person name="Hiss M."/>
            <person name="Muchero W."/>
            <person name="Kamisugi Y."/>
            <person name="Saleh O."/>
            <person name="Blanc G."/>
            <person name="Decker E.L."/>
            <person name="van Gessel N."/>
            <person name="Grimwood J."/>
            <person name="Hayes R.D."/>
            <person name="Graham S.W."/>
            <person name="Gunter L.E."/>
            <person name="McDaniel S.F."/>
            <person name="Hoernstein S.N.W."/>
            <person name="Larsson A."/>
            <person name="Li F.W."/>
            <person name="Perroud P.F."/>
            <person name="Phillips J."/>
            <person name="Ranjan P."/>
            <person name="Rokshar D.S."/>
            <person name="Rothfels C.J."/>
            <person name="Schneider L."/>
            <person name="Shu S."/>
            <person name="Stevenson D.W."/>
            <person name="Thummler F."/>
            <person name="Tillich M."/>
            <person name="Villarreal Aguilar J.C."/>
            <person name="Widiez T."/>
            <person name="Wong G.K."/>
            <person name="Wymore A."/>
            <person name="Zhang Y."/>
            <person name="Zimmer A.D."/>
            <person name="Quatrano R.S."/>
            <person name="Mayer K.F.X."/>
            <person name="Goodstein D."/>
            <person name="Casacuberta J.M."/>
            <person name="Vandepoele K."/>
            <person name="Reski R."/>
            <person name="Cuming A.C."/>
            <person name="Tuskan G.A."/>
            <person name="Maumus F."/>
            <person name="Salse J."/>
            <person name="Schmutz J."/>
            <person name="Rensing S.A."/>
        </authorList>
    </citation>
    <scope>NUCLEOTIDE SEQUENCE [LARGE SCALE GENOMIC DNA]</scope>
    <source>
        <strain evidence="3 4">cv. Gransden 2004</strain>
    </source>
</reference>
<proteinExistence type="predicted"/>
<feature type="transmembrane region" description="Helical" evidence="1">
    <location>
        <begin position="40"/>
        <end position="58"/>
    </location>
</feature>
<evidence type="ECO:0000313" key="4">
    <source>
        <dbReference type="Proteomes" id="UP000006727"/>
    </source>
</evidence>
<name>A0A2K1J801_PHYPA</name>
<gene>
    <name evidence="2" type="ORF">PHYPA_020757</name>
</gene>
<dbReference type="InParanoid" id="A0A2K1J801"/>
<dbReference type="AlphaFoldDB" id="A0A2K1J801"/>
<keyword evidence="1" id="KW-0812">Transmembrane</keyword>
<dbReference type="EMBL" id="ABEU02000016">
    <property type="protein sequence ID" value="PNR37648.1"/>
    <property type="molecule type" value="Genomic_DNA"/>
</dbReference>
<accession>A0A2K1J801</accession>
<keyword evidence="4" id="KW-1185">Reference proteome</keyword>
<dbReference type="EnsemblPlants" id="Pp3c16_10310V3.1">
    <property type="protein sequence ID" value="Pp3c16_10310V3.1"/>
    <property type="gene ID" value="Pp3c16_10310"/>
</dbReference>
<evidence type="ECO:0000313" key="3">
    <source>
        <dbReference type="EnsemblPlants" id="Pp3c16_10310V3.1"/>
    </source>
</evidence>
<sequence>MLSSGGHSGPHVSLICVFFVYRWLIFLCKKMEDYAIAPRFLLNDFCSLILITVLVQSVRIGSALRFRRSTQEFERSRFISFFHQ</sequence>
<dbReference type="Gramene" id="Pp3c16_10310V3.1">
    <property type="protein sequence ID" value="Pp3c16_10310V3.1"/>
    <property type="gene ID" value="Pp3c16_10310"/>
</dbReference>
<reference evidence="2 4" key="1">
    <citation type="journal article" date="2008" name="Science">
        <title>The Physcomitrella genome reveals evolutionary insights into the conquest of land by plants.</title>
        <authorList>
            <person name="Rensing S."/>
            <person name="Lang D."/>
            <person name="Zimmer A."/>
            <person name="Terry A."/>
            <person name="Salamov A."/>
            <person name="Shapiro H."/>
            <person name="Nishiyama T."/>
            <person name="Perroud P.-F."/>
            <person name="Lindquist E."/>
            <person name="Kamisugi Y."/>
            <person name="Tanahashi T."/>
            <person name="Sakakibara K."/>
            <person name="Fujita T."/>
            <person name="Oishi K."/>
            <person name="Shin-I T."/>
            <person name="Kuroki Y."/>
            <person name="Toyoda A."/>
            <person name="Suzuki Y."/>
            <person name="Hashimoto A."/>
            <person name="Yamaguchi K."/>
            <person name="Sugano A."/>
            <person name="Kohara Y."/>
            <person name="Fujiyama A."/>
            <person name="Anterola A."/>
            <person name="Aoki S."/>
            <person name="Ashton N."/>
            <person name="Barbazuk W.B."/>
            <person name="Barker E."/>
            <person name="Bennetzen J."/>
            <person name="Bezanilla M."/>
            <person name="Blankenship R."/>
            <person name="Cho S.H."/>
            <person name="Dutcher S."/>
            <person name="Estelle M."/>
            <person name="Fawcett J.A."/>
            <person name="Gundlach H."/>
            <person name="Hanada K."/>
            <person name="Heyl A."/>
            <person name="Hicks K.A."/>
            <person name="Hugh J."/>
            <person name="Lohr M."/>
            <person name="Mayer K."/>
            <person name="Melkozernov A."/>
            <person name="Murata T."/>
            <person name="Nelson D."/>
            <person name="Pils B."/>
            <person name="Prigge M."/>
            <person name="Reiss B."/>
            <person name="Renner T."/>
            <person name="Rombauts S."/>
            <person name="Rushton P."/>
            <person name="Sanderfoot A."/>
            <person name="Schween G."/>
            <person name="Shiu S.-H."/>
            <person name="Stueber K."/>
            <person name="Theodoulou F.L."/>
            <person name="Tu H."/>
            <person name="Van de Peer Y."/>
            <person name="Verrier P.J."/>
            <person name="Waters E."/>
            <person name="Wood A."/>
            <person name="Yang L."/>
            <person name="Cove D."/>
            <person name="Cuming A."/>
            <person name="Hasebe M."/>
            <person name="Lucas S."/>
            <person name="Mishler D.B."/>
            <person name="Reski R."/>
            <person name="Grigoriev I."/>
            <person name="Quatrano R.S."/>
            <person name="Boore J.L."/>
        </authorList>
    </citation>
    <scope>NUCLEOTIDE SEQUENCE [LARGE SCALE GENOMIC DNA]</scope>
    <source>
        <strain evidence="3 4">cv. Gransden 2004</strain>
    </source>
</reference>